<keyword evidence="12" id="KW-1185">Reference proteome</keyword>
<dbReference type="CDD" id="cd19165">
    <property type="entry name" value="HemeO"/>
    <property type="match status" value="1"/>
</dbReference>
<dbReference type="RefSeq" id="XP_032825879.1">
    <property type="nucleotide sequence ID" value="XM_032969988.1"/>
</dbReference>
<keyword evidence="11" id="KW-1133">Transmembrane helix</keyword>
<dbReference type="PIRSF" id="PIRSF000343">
    <property type="entry name" value="Haem_Oase"/>
    <property type="match status" value="1"/>
</dbReference>
<gene>
    <name evidence="13 14 15" type="primary">HMOX2</name>
</gene>
<dbReference type="Proteomes" id="UP001318040">
    <property type="component" value="Chromosome 43"/>
</dbReference>
<evidence type="ECO:0000313" key="14">
    <source>
        <dbReference type="RefSeq" id="XP_032825878.1"/>
    </source>
</evidence>
<feature type="transmembrane region" description="Helical" evidence="11">
    <location>
        <begin position="298"/>
        <end position="318"/>
    </location>
</feature>
<evidence type="ECO:0000256" key="1">
    <source>
        <dbReference type="ARBA" id="ARBA00006134"/>
    </source>
</evidence>
<evidence type="ECO:0000256" key="9">
    <source>
        <dbReference type="PIRSR" id="PIRSR000343-2"/>
    </source>
</evidence>
<dbReference type="GO" id="GO:0006788">
    <property type="term" value="P:heme oxidation"/>
    <property type="evidence" value="ECO:0007669"/>
    <property type="project" value="UniProtKB-UniRule"/>
</dbReference>
<dbReference type="Gene3D" id="1.20.910.10">
    <property type="entry name" value="Heme oxygenase-like"/>
    <property type="match status" value="1"/>
</dbReference>
<dbReference type="FunFam" id="1.20.910.10:FF:000001">
    <property type="entry name" value="Heme oxygenase 1"/>
    <property type="match status" value="1"/>
</dbReference>
<evidence type="ECO:0000256" key="3">
    <source>
        <dbReference type="ARBA" id="ARBA00022723"/>
    </source>
</evidence>
<evidence type="ECO:0000313" key="12">
    <source>
        <dbReference type="Proteomes" id="UP001318040"/>
    </source>
</evidence>
<dbReference type="GO" id="GO:0046872">
    <property type="term" value="F:metal ion binding"/>
    <property type="evidence" value="ECO:0007669"/>
    <property type="project" value="UniProtKB-UniRule"/>
</dbReference>
<keyword evidence="5" id="KW-0560">Oxidoreductase</keyword>
<evidence type="ECO:0000256" key="10">
    <source>
        <dbReference type="SAM" id="MobiDB-lite"/>
    </source>
</evidence>
<feature type="binding site" evidence="8">
    <location>
        <position position="159"/>
    </location>
    <ligand>
        <name>heme b</name>
        <dbReference type="ChEBI" id="CHEBI:60344"/>
    </ligand>
</feature>
<keyword evidence="3 7" id="KW-0479">Metal-binding</keyword>
<dbReference type="AlphaFoldDB" id="A0AAJ7X9E0"/>
<dbReference type="KEGG" id="pmrn:116951419"/>
<keyword evidence="2 7" id="KW-0349">Heme</keyword>
<dbReference type="SUPFAM" id="SSF48613">
    <property type="entry name" value="Heme oxygenase-like"/>
    <property type="match status" value="1"/>
</dbReference>
<feature type="region of interest" description="Disordered" evidence="10">
    <location>
        <begin position="1"/>
        <end position="40"/>
    </location>
</feature>
<keyword evidence="4" id="KW-0677">Repeat</keyword>
<dbReference type="PROSITE" id="PS00593">
    <property type="entry name" value="HEME_OXYGENASE"/>
    <property type="match status" value="1"/>
</dbReference>
<dbReference type="GO" id="GO:0042167">
    <property type="term" value="P:heme catabolic process"/>
    <property type="evidence" value="ECO:0007669"/>
    <property type="project" value="TreeGrafter"/>
</dbReference>
<dbReference type="PANTHER" id="PTHR10720">
    <property type="entry name" value="HEME OXYGENASE"/>
    <property type="match status" value="1"/>
</dbReference>
<dbReference type="RefSeq" id="XP_032825877.1">
    <property type="nucleotide sequence ID" value="XM_032969986.1"/>
</dbReference>
<dbReference type="GO" id="GO:0006979">
    <property type="term" value="P:response to oxidative stress"/>
    <property type="evidence" value="ECO:0007669"/>
    <property type="project" value="TreeGrafter"/>
</dbReference>
<evidence type="ECO:0000256" key="8">
    <source>
        <dbReference type="PIRSR" id="PIRSR000343-1"/>
    </source>
</evidence>
<dbReference type="GO" id="GO:0004392">
    <property type="term" value="F:heme oxygenase (decyclizing) activity"/>
    <property type="evidence" value="ECO:0007669"/>
    <property type="project" value="UniProtKB-UniRule"/>
</dbReference>
<evidence type="ECO:0000256" key="2">
    <source>
        <dbReference type="ARBA" id="ARBA00022617"/>
    </source>
</evidence>
<dbReference type="PRINTS" id="PR00088">
    <property type="entry name" value="HAEMOXYGNASE"/>
</dbReference>
<name>A0AAJ7X9E0_PETMA</name>
<dbReference type="InterPro" id="IPR018207">
    <property type="entry name" value="Haem_oxygenase_CS"/>
</dbReference>
<dbReference type="RefSeq" id="XP_032825878.1">
    <property type="nucleotide sequence ID" value="XM_032969987.1"/>
</dbReference>
<keyword evidence="11" id="KW-0472">Membrane</keyword>
<proteinExistence type="inferred from homology"/>
<keyword evidence="6 7" id="KW-0408">Iron</keyword>
<feature type="binding site" description="axial binding residue" evidence="9">
    <location>
        <position position="50"/>
    </location>
    <ligand>
        <name>heme b</name>
        <dbReference type="ChEBI" id="CHEBI:60344"/>
    </ligand>
    <ligandPart>
        <name>Fe</name>
        <dbReference type="ChEBI" id="CHEBI:18248"/>
    </ligandPart>
</feature>
<reference evidence="13 14" key="1">
    <citation type="submission" date="2025-04" db="UniProtKB">
        <authorList>
            <consortium name="RefSeq"/>
        </authorList>
    </citation>
    <scope>IDENTIFICATION</scope>
    <source>
        <tissue evidence="13 14">Sperm</tissue>
    </source>
</reference>
<dbReference type="InterPro" id="IPR002051">
    <property type="entry name" value="Haem_Oase"/>
</dbReference>
<dbReference type="InterPro" id="IPR016084">
    <property type="entry name" value="Haem_Oase-like_multi-hlx"/>
</dbReference>
<comment type="similarity">
    <text evidence="1 7">Belongs to the heme oxygenase family.</text>
</comment>
<evidence type="ECO:0000313" key="15">
    <source>
        <dbReference type="RefSeq" id="XP_032825879.1"/>
    </source>
</evidence>
<keyword evidence="11" id="KW-0812">Transmembrane</keyword>
<accession>A0AAJ7X9E0</accession>
<evidence type="ECO:0000256" key="11">
    <source>
        <dbReference type="SAM" id="Phobius"/>
    </source>
</evidence>
<evidence type="ECO:0000256" key="5">
    <source>
        <dbReference type="ARBA" id="ARBA00023002"/>
    </source>
</evidence>
<evidence type="ECO:0000256" key="7">
    <source>
        <dbReference type="PIRNR" id="PIRNR000343"/>
    </source>
</evidence>
<dbReference type="InterPro" id="IPR016053">
    <property type="entry name" value="Haem_Oase-like"/>
</dbReference>
<evidence type="ECO:0000313" key="13">
    <source>
        <dbReference type="RefSeq" id="XP_032825877.1"/>
    </source>
</evidence>
<dbReference type="EC" id="1.14.14.18" evidence="7"/>
<dbReference type="Pfam" id="PF01126">
    <property type="entry name" value="Heme_oxygenase"/>
    <property type="match status" value="1"/>
</dbReference>
<evidence type="ECO:0000256" key="4">
    <source>
        <dbReference type="ARBA" id="ARBA00022737"/>
    </source>
</evidence>
<comment type="catalytic activity">
    <reaction evidence="7">
        <text>heme b + 3 reduced [NADPH--hemoprotein reductase] + 3 O2 = biliverdin IXalpha + CO + Fe(2+) + 3 oxidized [NADPH--hemoprotein reductase] + 3 H2O + H(+)</text>
        <dbReference type="Rhea" id="RHEA:21764"/>
        <dbReference type="Rhea" id="RHEA-COMP:11964"/>
        <dbReference type="Rhea" id="RHEA-COMP:11965"/>
        <dbReference type="ChEBI" id="CHEBI:15377"/>
        <dbReference type="ChEBI" id="CHEBI:15378"/>
        <dbReference type="ChEBI" id="CHEBI:15379"/>
        <dbReference type="ChEBI" id="CHEBI:17245"/>
        <dbReference type="ChEBI" id="CHEBI:29033"/>
        <dbReference type="ChEBI" id="CHEBI:57618"/>
        <dbReference type="ChEBI" id="CHEBI:57991"/>
        <dbReference type="ChEBI" id="CHEBI:58210"/>
        <dbReference type="ChEBI" id="CHEBI:60344"/>
        <dbReference type="EC" id="1.14.14.18"/>
    </reaction>
</comment>
<evidence type="ECO:0000256" key="6">
    <source>
        <dbReference type="ARBA" id="ARBA00023004"/>
    </source>
</evidence>
<feature type="binding site" evidence="8">
    <location>
        <position position="208"/>
    </location>
    <ligand>
        <name>heme b</name>
        <dbReference type="ChEBI" id="CHEBI:60344"/>
    </ligand>
</feature>
<sequence>MADKEGGEVTVEEAGSKKVNGSVVVDEEHEEPLSPSELSEKLMEGTKKSHEKAENTHFVKEFLKGRIKKQLFKLATVALYHVYTALEEEMDRNKDNPVFAPLYFPAELHRKAALEKDLQFFYGARWREEIVCSDAAQKYVERIRWIGEHEPELLVAHAYTRYMGDLSGGQVLKKVAQRALHLPASGEGLEFYTFDNVTNAGKFKQLYRSRMNSLELDAKGEERIVSEANRAFHFNIEVFDELERIGETVQEEASDSGMSVHDGTGDRRKCPYYAAQDVISAGAACPFHTAVAQLRSPAVLSVLAVCAVALAVVVALFWN</sequence>
<dbReference type="PANTHER" id="PTHR10720:SF2">
    <property type="entry name" value="HEME OXYGENASE 2"/>
    <property type="match status" value="1"/>
</dbReference>
<organism evidence="12 13">
    <name type="scientific">Petromyzon marinus</name>
    <name type="common">Sea lamprey</name>
    <dbReference type="NCBI Taxonomy" id="7757"/>
    <lineage>
        <taxon>Eukaryota</taxon>
        <taxon>Metazoa</taxon>
        <taxon>Chordata</taxon>
        <taxon>Craniata</taxon>
        <taxon>Vertebrata</taxon>
        <taxon>Cyclostomata</taxon>
        <taxon>Hyperoartia</taxon>
        <taxon>Petromyzontiformes</taxon>
        <taxon>Petromyzontidae</taxon>
        <taxon>Petromyzon</taxon>
    </lineage>
</organism>
<protein>
    <recommendedName>
        <fullName evidence="7">Heme oxygenase</fullName>
        <ecNumber evidence="7">1.14.14.18</ecNumber>
    </recommendedName>
</protein>
<dbReference type="GO" id="GO:0020037">
    <property type="term" value="F:heme binding"/>
    <property type="evidence" value="ECO:0007669"/>
    <property type="project" value="TreeGrafter"/>
</dbReference>